<evidence type="ECO:0000256" key="6">
    <source>
        <dbReference type="ARBA" id="ARBA00023136"/>
    </source>
</evidence>
<feature type="transmembrane region" description="Helical" evidence="7">
    <location>
        <begin position="26"/>
        <end position="48"/>
    </location>
</feature>
<evidence type="ECO:0000313" key="10">
    <source>
        <dbReference type="Proteomes" id="UP000248806"/>
    </source>
</evidence>
<feature type="transmembrane region" description="Helical" evidence="7">
    <location>
        <begin position="154"/>
        <end position="178"/>
    </location>
</feature>
<evidence type="ECO:0000256" key="7">
    <source>
        <dbReference type="SAM" id="Phobius"/>
    </source>
</evidence>
<dbReference type="PANTHER" id="PTHR43266:SF2">
    <property type="entry name" value="MAJOR FACILITATOR SUPERFAMILY (MFS) PROFILE DOMAIN-CONTAINING PROTEIN"/>
    <property type="match status" value="1"/>
</dbReference>
<keyword evidence="5 7" id="KW-1133">Transmembrane helix</keyword>
<evidence type="ECO:0000256" key="5">
    <source>
        <dbReference type="ARBA" id="ARBA00022989"/>
    </source>
</evidence>
<feature type="transmembrane region" description="Helical" evidence="7">
    <location>
        <begin position="300"/>
        <end position="317"/>
    </location>
</feature>
<reference evidence="9 10" key="1">
    <citation type="submission" date="2018-06" db="EMBL/GenBank/DDBJ databases">
        <title>Genomic Encyclopedia of Archaeal and Bacterial Type Strains, Phase II (KMG-II): from individual species to whole genera.</title>
        <authorList>
            <person name="Goeker M."/>
        </authorList>
    </citation>
    <scope>NUCLEOTIDE SEQUENCE [LARGE SCALE GENOMIC DNA]</scope>
    <source>
        <strain evidence="9 10">ATCC BAA-1881</strain>
    </source>
</reference>
<proteinExistence type="predicted"/>
<dbReference type="Pfam" id="PF07690">
    <property type="entry name" value="MFS_1"/>
    <property type="match status" value="1"/>
</dbReference>
<dbReference type="PROSITE" id="PS50850">
    <property type="entry name" value="MFS"/>
    <property type="match status" value="1"/>
</dbReference>
<feature type="domain" description="Major facilitator superfamily (MFS) profile" evidence="8">
    <location>
        <begin position="262"/>
        <end position="476"/>
    </location>
</feature>
<evidence type="ECO:0000256" key="1">
    <source>
        <dbReference type="ARBA" id="ARBA00004651"/>
    </source>
</evidence>
<feature type="transmembrane region" description="Helical" evidence="7">
    <location>
        <begin position="431"/>
        <end position="449"/>
    </location>
</feature>
<keyword evidence="10" id="KW-1185">Reference proteome</keyword>
<comment type="subcellular location">
    <subcellularLocation>
        <location evidence="1">Cell membrane</location>
        <topology evidence="1">Multi-pass membrane protein</topology>
    </subcellularLocation>
</comment>
<dbReference type="GO" id="GO:0005886">
    <property type="term" value="C:plasma membrane"/>
    <property type="evidence" value="ECO:0007669"/>
    <property type="project" value="UniProtKB-SubCell"/>
</dbReference>
<evidence type="ECO:0000256" key="3">
    <source>
        <dbReference type="ARBA" id="ARBA00022475"/>
    </source>
</evidence>
<protein>
    <submittedName>
        <fullName evidence="9">MFS transporter</fullName>
    </submittedName>
</protein>
<sequence>MSLSTKPGGSSASVRQVLRNPNFLKLWLAQLISLTILNATNYGVIVLVNDVTHSVFMAGLAIISFTLPALPFSAVAGVLVDRFDKRTVLWLSNLLRMVTVVVMFVSLLYDRTNVWPLFVLTYITSLIGQFFIPAEGSSIPLLVGERDIMPALSLFNISTTVSQALGFLVLGRFVVALFPPFTFHFGTVTLHTEPIDMLFLLVGALYVVCAILILLIPARAFTAKRQVQQKPKLQETHVYRSLLMNLWQDMLEGWRIVQADRLLFFAVVQLSVVGIIQLLIGELAGPFVREFLNRPPEDMSLILAPAGIGLVVASILMTPISEKIGKIRLTVIGFVALAVGFVLLPLIHWVALRIDHTQGASAPWVMIVTIVLVLLLGGALACVNIPTNTIMQERAPESGRARVLSLQFMLYNIGSIPVLLFAGAIAQFLGLNLLIGFFSACMLLFCWWASRFIPSRKQQPPHGQPQELPPMSASRR</sequence>
<evidence type="ECO:0000313" key="9">
    <source>
        <dbReference type="EMBL" id="PZW22590.1"/>
    </source>
</evidence>
<keyword evidence="4 7" id="KW-0812">Transmembrane</keyword>
<feature type="transmembrane region" description="Helical" evidence="7">
    <location>
        <begin position="115"/>
        <end position="134"/>
    </location>
</feature>
<name>A0A326TZ78_THEHA</name>
<feature type="transmembrane region" description="Helical" evidence="7">
    <location>
        <begin position="364"/>
        <end position="383"/>
    </location>
</feature>
<dbReference type="Gene3D" id="1.20.1250.20">
    <property type="entry name" value="MFS general substrate transporter like domains"/>
    <property type="match status" value="2"/>
</dbReference>
<evidence type="ECO:0000259" key="8">
    <source>
        <dbReference type="PROSITE" id="PS50850"/>
    </source>
</evidence>
<dbReference type="InterPro" id="IPR020846">
    <property type="entry name" value="MFS_dom"/>
</dbReference>
<keyword evidence="3" id="KW-1003">Cell membrane</keyword>
<dbReference type="InterPro" id="IPR036259">
    <property type="entry name" value="MFS_trans_sf"/>
</dbReference>
<dbReference type="InterPro" id="IPR011701">
    <property type="entry name" value="MFS"/>
</dbReference>
<dbReference type="RefSeq" id="WP_111325636.1">
    <property type="nucleotide sequence ID" value="NZ_BIFX01000001.1"/>
</dbReference>
<dbReference type="EMBL" id="QKUF01000031">
    <property type="protein sequence ID" value="PZW22590.1"/>
    <property type="molecule type" value="Genomic_DNA"/>
</dbReference>
<evidence type="ECO:0000256" key="4">
    <source>
        <dbReference type="ARBA" id="ARBA00022692"/>
    </source>
</evidence>
<feature type="transmembrane region" description="Helical" evidence="7">
    <location>
        <begin position="404"/>
        <end position="425"/>
    </location>
</feature>
<organism evidence="9 10">
    <name type="scientific">Thermosporothrix hazakensis</name>
    <dbReference type="NCBI Taxonomy" id="644383"/>
    <lineage>
        <taxon>Bacteria</taxon>
        <taxon>Bacillati</taxon>
        <taxon>Chloroflexota</taxon>
        <taxon>Ktedonobacteria</taxon>
        <taxon>Ktedonobacterales</taxon>
        <taxon>Thermosporotrichaceae</taxon>
        <taxon>Thermosporothrix</taxon>
    </lineage>
</organism>
<comment type="caution">
    <text evidence="9">The sequence shown here is derived from an EMBL/GenBank/DDBJ whole genome shotgun (WGS) entry which is preliminary data.</text>
</comment>
<dbReference type="PANTHER" id="PTHR43266">
    <property type="entry name" value="MACROLIDE-EFFLUX PROTEIN"/>
    <property type="match status" value="1"/>
</dbReference>
<dbReference type="OrthoDB" id="7820830at2"/>
<feature type="transmembrane region" description="Helical" evidence="7">
    <location>
        <begin position="198"/>
        <end position="222"/>
    </location>
</feature>
<keyword evidence="6 7" id="KW-0472">Membrane</keyword>
<feature type="transmembrane region" description="Helical" evidence="7">
    <location>
        <begin position="54"/>
        <end position="80"/>
    </location>
</feature>
<accession>A0A326TZ78</accession>
<dbReference type="Proteomes" id="UP000248806">
    <property type="component" value="Unassembled WGS sequence"/>
</dbReference>
<keyword evidence="2" id="KW-0813">Transport</keyword>
<feature type="transmembrane region" description="Helical" evidence="7">
    <location>
        <begin position="262"/>
        <end position="280"/>
    </location>
</feature>
<dbReference type="AlphaFoldDB" id="A0A326TZ78"/>
<feature type="transmembrane region" description="Helical" evidence="7">
    <location>
        <begin position="329"/>
        <end position="352"/>
    </location>
</feature>
<feature type="transmembrane region" description="Helical" evidence="7">
    <location>
        <begin position="87"/>
        <end position="109"/>
    </location>
</feature>
<dbReference type="CDD" id="cd06173">
    <property type="entry name" value="MFS_MefA_like"/>
    <property type="match status" value="1"/>
</dbReference>
<dbReference type="SUPFAM" id="SSF103473">
    <property type="entry name" value="MFS general substrate transporter"/>
    <property type="match status" value="1"/>
</dbReference>
<evidence type="ECO:0000256" key="2">
    <source>
        <dbReference type="ARBA" id="ARBA00022448"/>
    </source>
</evidence>
<dbReference type="GO" id="GO:0022857">
    <property type="term" value="F:transmembrane transporter activity"/>
    <property type="evidence" value="ECO:0007669"/>
    <property type="project" value="InterPro"/>
</dbReference>
<gene>
    <name evidence="9" type="ORF">EI42_05375</name>
</gene>